<dbReference type="Proteomes" id="UP001470230">
    <property type="component" value="Unassembled WGS sequence"/>
</dbReference>
<accession>A0ABR2L8W0</accession>
<evidence type="ECO:0000313" key="1">
    <source>
        <dbReference type="EMBL" id="KAK8899773.1"/>
    </source>
</evidence>
<dbReference type="EMBL" id="JAPFFF010000001">
    <property type="protein sequence ID" value="KAK8899773.1"/>
    <property type="molecule type" value="Genomic_DNA"/>
</dbReference>
<gene>
    <name evidence="1" type="ORF">M9Y10_002095</name>
</gene>
<dbReference type="InterPro" id="IPR021377">
    <property type="entry name" value="DUF3006"/>
</dbReference>
<keyword evidence="2" id="KW-1185">Reference proteome</keyword>
<comment type="caution">
    <text evidence="1">The sequence shown here is derived from an EMBL/GenBank/DDBJ whole genome shotgun (WGS) entry which is preliminary data.</text>
</comment>
<dbReference type="Pfam" id="PF11213">
    <property type="entry name" value="DUF3006"/>
    <property type="match status" value="1"/>
</dbReference>
<evidence type="ECO:0008006" key="3">
    <source>
        <dbReference type="Google" id="ProtNLM"/>
    </source>
</evidence>
<name>A0ABR2L8W0_9EUKA</name>
<sequence>MEELTGTLIIDRIEGDIIVIEVDGEKMQDISKNCIIGPFKEGDILVKDENGKLKVDAELTKKRIEEVQKKYKKLWK</sequence>
<proteinExistence type="predicted"/>
<organism evidence="1 2">
    <name type="scientific">Tritrichomonas musculus</name>
    <dbReference type="NCBI Taxonomy" id="1915356"/>
    <lineage>
        <taxon>Eukaryota</taxon>
        <taxon>Metamonada</taxon>
        <taxon>Parabasalia</taxon>
        <taxon>Tritrichomonadida</taxon>
        <taxon>Tritrichomonadidae</taxon>
        <taxon>Tritrichomonas</taxon>
    </lineage>
</organism>
<evidence type="ECO:0000313" key="2">
    <source>
        <dbReference type="Proteomes" id="UP001470230"/>
    </source>
</evidence>
<reference evidence="1 2" key="1">
    <citation type="submission" date="2024-04" db="EMBL/GenBank/DDBJ databases">
        <title>Tritrichomonas musculus Genome.</title>
        <authorList>
            <person name="Alves-Ferreira E."/>
            <person name="Grigg M."/>
            <person name="Lorenzi H."/>
            <person name="Galac M."/>
        </authorList>
    </citation>
    <scope>NUCLEOTIDE SEQUENCE [LARGE SCALE GENOMIC DNA]</scope>
    <source>
        <strain evidence="1 2">EAF2021</strain>
    </source>
</reference>
<protein>
    <recommendedName>
        <fullName evidence="3">DUF3006 domain-containing protein</fullName>
    </recommendedName>
</protein>